<proteinExistence type="predicted"/>
<reference evidence="1 2" key="1">
    <citation type="journal article" date="2011" name="Stand. Genomic Sci.">
        <title>Complete genome sequence of the hyperthermophilic chemolithoautotroph Pyrolobus fumarii type strain (1A).</title>
        <authorList>
            <person name="Anderson I."/>
            <person name="Goker M."/>
            <person name="Nolan M."/>
            <person name="Lucas S."/>
            <person name="Hammon N."/>
            <person name="Deshpande S."/>
            <person name="Cheng J.F."/>
            <person name="Tapia R."/>
            <person name="Han C."/>
            <person name="Goodwin L."/>
            <person name="Pitluck S."/>
            <person name="Huntemann M."/>
            <person name="Liolios K."/>
            <person name="Ivanova N."/>
            <person name="Pagani I."/>
            <person name="Mavromatis K."/>
            <person name="Ovchinikova G."/>
            <person name="Pati A."/>
            <person name="Chen A."/>
            <person name="Palaniappan K."/>
            <person name="Land M."/>
            <person name="Hauser L."/>
            <person name="Brambilla E.M."/>
            <person name="Huber H."/>
            <person name="Yasawong M."/>
            <person name="Rohde M."/>
            <person name="Spring S."/>
            <person name="Abt B."/>
            <person name="Sikorski J."/>
            <person name="Wirth R."/>
            <person name="Detter J.C."/>
            <person name="Woyke T."/>
            <person name="Bristow J."/>
            <person name="Eisen J.A."/>
            <person name="Markowitz V."/>
            <person name="Hugenholtz P."/>
            <person name="Kyrpides N.C."/>
            <person name="Klenk H.P."/>
            <person name="Lapidus A."/>
        </authorList>
    </citation>
    <scope>NUCLEOTIDE SEQUENCE [LARGE SCALE GENOMIC DNA]</scope>
    <source>
        <strain evidence="2">DSM 11204 / 1A</strain>
    </source>
</reference>
<organism evidence="1 2">
    <name type="scientific">Pyrolobus fumarii (strain DSM 11204 / 1A)</name>
    <dbReference type="NCBI Taxonomy" id="694429"/>
    <lineage>
        <taxon>Archaea</taxon>
        <taxon>Thermoproteota</taxon>
        <taxon>Thermoprotei</taxon>
        <taxon>Desulfurococcales</taxon>
        <taxon>Pyrodictiaceae</taxon>
        <taxon>Pyrolobus</taxon>
    </lineage>
</organism>
<dbReference type="Proteomes" id="UP000001037">
    <property type="component" value="Chromosome"/>
</dbReference>
<evidence type="ECO:0000313" key="2">
    <source>
        <dbReference type="Proteomes" id="UP000001037"/>
    </source>
</evidence>
<dbReference type="HOGENOM" id="CLU_3227964_0_0_2"/>
<accession>G0EFW7</accession>
<dbReference type="STRING" id="694429.Pyrfu_1206"/>
<keyword evidence="2" id="KW-1185">Reference proteome</keyword>
<sequence length="43" mass="5134">MAKYEFIFPWRRMARDEPSSARDAGLLLFRLDYDYVDALGYVD</sequence>
<protein>
    <submittedName>
        <fullName evidence="1">Uncharacterized protein</fullName>
    </submittedName>
</protein>
<evidence type="ECO:0000313" key="1">
    <source>
        <dbReference type="EMBL" id="AEM39068.1"/>
    </source>
</evidence>
<name>G0EFW7_PYRF1</name>
<dbReference type="AlphaFoldDB" id="G0EFW7"/>
<gene>
    <name evidence="1" type="ordered locus">Pyrfu_1206</name>
</gene>
<dbReference type="EMBL" id="CP002838">
    <property type="protein sequence ID" value="AEM39068.1"/>
    <property type="molecule type" value="Genomic_DNA"/>
</dbReference>
<dbReference type="InParanoid" id="G0EFW7"/>
<dbReference type="KEGG" id="pfm:Pyrfu_1206"/>